<dbReference type="Proteomes" id="UP001368500">
    <property type="component" value="Unassembled WGS sequence"/>
</dbReference>
<evidence type="ECO:0000313" key="5">
    <source>
        <dbReference type="EMBL" id="MEK8027828.1"/>
    </source>
</evidence>
<accession>A0ABU9BE81</accession>
<feature type="compositionally biased region" description="Basic and acidic residues" evidence="2">
    <location>
        <begin position="131"/>
        <end position="143"/>
    </location>
</feature>
<evidence type="ECO:0000256" key="3">
    <source>
        <dbReference type="SAM" id="Phobius"/>
    </source>
</evidence>
<keyword evidence="3" id="KW-1133">Transmembrane helix</keyword>
<evidence type="ECO:0000256" key="1">
    <source>
        <dbReference type="SAM" id="Coils"/>
    </source>
</evidence>
<protein>
    <submittedName>
        <fullName evidence="5">SPOR domain-containing protein</fullName>
    </submittedName>
</protein>
<feature type="domain" description="SPOR" evidence="4">
    <location>
        <begin position="205"/>
        <end position="283"/>
    </location>
</feature>
<name>A0ABU9BE81_9BURK</name>
<dbReference type="RefSeq" id="WP_341375609.1">
    <property type="nucleotide sequence ID" value="NZ_JBBUTF010000017.1"/>
</dbReference>
<dbReference type="Pfam" id="PF05036">
    <property type="entry name" value="SPOR"/>
    <property type="match status" value="1"/>
</dbReference>
<dbReference type="Gene3D" id="3.30.70.1070">
    <property type="entry name" value="Sporulation related repeat"/>
    <property type="match status" value="1"/>
</dbReference>
<feature type="transmembrane region" description="Helical" evidence="3">
    <location>
        <begin position="37"/>
        <end position="55"/>
    </location>
</feature>
<dbReference type="InterPro" id="IPR036680">
    <property type="entry name" value="SPOR-like_sf"/>
</dbReference>
<feature type="compositionally biased region" description="Pro residues" evidence="2">
    <location>
        <begin position="108"/>
        <end position="127"/>
    </location>
</feature>
<evidence type="ECO:0000259" key="4">
    <source>
        <dbReference type="PROSITE" id="PS51724"/>
    </source>
</evidence>
<evidence type="ECO:0000313" key="6">
    <source>
        <dbReference type="Proteomes" id="UP001368500"/>
    </source>
</evidence>
<organism evidence="5 6">
    <name type="scientific">Pseudaquabacterium rugosum</name>
    <dbReference type="NCBI Taxonomy" id="2984194"/>
    <lineage>
        <taxon>Bacteria</taxon>
        <taxon>Pseudomonadati</taxon>
        <taxon>Pseudomonadota</taxon>
        <taxon>Betaproteobacteria</taxon>
        <taxon>Burkholderiales</taxon>
        <taxon>Sphaerotilaceae</taxon>
        <taxon>Pseudaquabacterium</taxon>
    </lineage>
</organism>
<dbReference type="InterPro" id="IPR007730">
    <property type="entry name" value="SPOR-like_dom"/>
</dbReference>
<keyword evidence="1" id="KW-0175">Coiled coil</keyword>
<reference evidence="5 6" key="1">
    <citation type="submission" date="2024-04" db="EMBL/GenBank/DDBJ databases">
        <title>Novel species of the genus Ideonella isolated from streams.</title>
        <authorList>
            <person name="Lu H."/>
        </authorList>
    </citation>
    <scope>NUCLEOTIDE SEQUENCE [LARGE SCALE GENOMIC DNA]</scope>
    <source>
        <strain evidence="5 6">BYS139W</strain>
    </source>
</reference>
<comment type="caution">
    <text evidence="5">The sequence shown here is derived from an EMBL/GenBank/DDBJ whole genome shotgun (WGS) entry which is preliminary data.</text>
</comment>
<evidence type="ECO:0000256" key="2">
    <source>
        <dbReference type="SAM" id="MobiDB-lite"/>
    </source>
</evidence>
<keyword evidence="3" id="KW-0472">Membrane</keyword>
<feature type="coiled-coil region" evidence="1">
    <location>
        <begin position="176"/>
        <end position="203"/>
    </location>
</feature>
<feature type="region of interest" description="Disordered" evidence="2">
    <location>
        <begin position="97"/>
        <end position="155"/>
    </location>
</feature>
<dbReference type="EMBL" id="JBBUTF010000017">
    <property type="protein sequence ID" value="MEK8027828.1"/>
    <property type="molecule type" value="Genomic_DNA"/>
</dbReference>
<sequence>MGLLTNVFKRRSSPASTPPVPAPDAVAMARARARRRLIGATVLLLAGLVAFPLLFETRPRPVAGDIAFEIARQDAAPQAQSAPPPLAPAPAVVSEPMPAVEADGPAPAATPPATAPRPSAAPEPAAPAPREIVEQDDGRDREMVATSTRAAHDEAAAQKAAADRIAADKALKAERAEKVAADKARAEKERAADKERAEKAERVASAAAQRIVVQVGAFTDPDKLREARRKVESLGLKTYTQVIEVDGVARTRVRVGPFATRAEADKAAARLKDAGLATALLQL</sequence>
<gene>
    <name evidence="5" type="ORF">AACH11_17840</name>
</gene>
<keyword evidence="3" id="KW-0812">Transmembrane</keyword>
<keyword evidence="6" id="KW-1185">Reference proteome</keyword>
<dbReference type="SUPFAM" id="SSF110997">
    <property type="entry name" value="Sporulation related repeat"/>
    <property type="match status" value="1"/>
</dbReference>
<proteinExistence type="predicted"/>
<dbReference type="PROSITE" id="PS51724">
    <property type="entry name" value="SPOR"/>
    <property type="match status" value="1"/>
</dbReference>